<dbReference type="RefSeq" id="WP_090866248.1">
    <property type="nucleotide sequence ID" value="NZ_FNYE01000010.1"/>
</dbReference>
<dbReference type="STRING" id="667676.SAMN05192539_101068"/>
<dbReference type="Gene3D" id="1.10.4200.10">
    <property type="entry name" value="Triphosphoribosyl-dephospho-CoA protein"/>
    <property type="match status" value="1"/>
</dbReference>
<proteinExistence type="predicted"/>
<dbReference type="OrthoDB" id="8525901at2"/>
<dbReference type="InterPro" id="IPR002736">
    <property type="entry name" value="CitG"/>
</dbReference>
<organism evidence="1 2">
    <name type="scientific">Paraburkholderia diazotrophica</name>
    <dbReference type="NCBI Taxonomy" id="667676"/>
    <lineage>
        <taxon>Bacteria</taxon>
        <taxon>Pseudomonadati</taxon>
        <taxon>Pseudomonadota</taxon>
        <taxon>Betaproteobacteria</taxon>
        <taxon>Burkholderiales</taxon>
        <taxon>Burkholderiaceae</taxon>
        <taxon>Paraburkholderia</taxon>
    </lineage>
</organism>
<evidence type="ECO:0000313" key="1">
    <source>
        <dbReference type="EMBL" id="SEJ38967.1"/>
    </source>
</evidence>
<dbReference type="Pfam" id="PF01874">
    <property type="entry name" value="CitG"/>
    <property type="match status" value="1"/>
</dbReference>
<keyword evidence="2" id="KW-1185">Reference proteome</keyword>
<protein>
    <submittedName>
        <fullName evidence="1">Triphosphoribosyl-dephospho-CoA synthase</fullName>
    </submittedName>
</protein>
<dbReference type="AlphaFoldDB" id="A0A1H6YJ22"/>
<dbReference type="EMBL" id="FNYE01000010">
    <property type="protein sequence ID" value="SEJ38967.1"/>
    <property type="molecule type" value="Genomic_DNA"/>
</dbReference>
<dbReference type="GO" id="GO:0005524">
    <property type="term" value="F:ATP binding"/>
    <property type="evidence" value="ECO:0007669"/>
    <property type="project" value="InterPro"/>
</dbReference>
<reference evidence="2" key="1">
    <citation type="submission" date="2016-10" db="EMBL/GenBank/DDBJ databases">
        <authorList>
            <person name="Varghese N."/>
            <person name="Submissions S."/>
        </authorList>
    </citation>
    <scope>NUCLEOTIDE SEQUENCE [LARGE SCALE GENOMIC DNA]</scope>
    <source>
        <strain evidence="2">LMG 26031</strain>
    </source>
</reference>
<dbReference type="Proteomes" id="UP000198866">
    <property type="component" value="Unassembled WGS sequence"/>
</dbReference>
<sequence length="312" mass="32945">MTPDTRIDTITDAFVWACTLDVLCAKPGNVSIGARGHGMTARHFLASAQAARYAITARGAPVGERIERAVSMSMAAAGCNTNLGIVLLCAPLAHAFENLLCMRPTPTVHDAHVALRATLSRLDLADASAAYRAIALANPGGLGEAPSQNVGTAPTVDLLCAMSLARDRDSIARQYANGFADVLGYGLSQLRAALGCGPVDEPCLLQAVLRTWLGFLSHWPDSHIARKHGIALARKVTQDARTWHARATLDPIELAAWDTALKRDGINPGTSADLTVATLFAAASLDPSLLRVRCFESESEARAGSLDIAIES</sequence>
<dbReference type="PANTHER" id="PTHR42280">
    <property type="entry name" value="CITG FAMILY PROTEIN"/>
    <property type="match status" value="1"/>
</dbReference>
<dbReference type="GO" id="GO:0046917">
    <property type="term" value="F:triphosphoribosyl-dephospho-CoA synthase activity"/>
    <property type="evidence" value="ECO:0007669"/>
    <property type="project" value="InterPro"/>
</dbReference>
<accession>A0A1H6YJ22</accession>
<gene>
    <name evidence="1" type="ORF">SAMN05192539_101068</name>
</gene>
<evidence type="ECO:0000313" key="2">
    <source>
        <dbReference type="Proteomes" id="UP000198866"/>
    </source>
</evidence>
<name>A0A1H6YJ22_9BURK</name>
<dbReference type="PANTHER" id="PTHR42280:SF1">
    <property type="entry name" value="CITG FAMILY PROTEIN"/>
    <property type="match status" value="1"/>
</dbReference>